<sequence length="329" mass="36363">MSKSIKRIAVTGGAGQIAYNLLFRIASGEMLGNDQPIALHILEIPEALKSLEGVKMELEDCAFPLLKHIQIGSDPFQLFGEIDYALLIGSKPRGPGMERGELLTENGKIFVEQGKALNASANRNAKVFVVGNPCNTNCLIAMKHAPNIPRKNFHAMTRLDQNRAVAALAKHANTDVESVSHMTIWGNHSSTQVPDFYHVRIHNKPLLEVIKDEEWLKTTFIKNVQQRGAAIIAARGKSSAASAANALIDDVKALVFPTPEGQWFSSAVCSDGNPYEIQEDLIFSFPCRLDQKGDWEIVKGLELNPFLKEKILLTEKELIEEKNIVIKQS</sequence>
<evidence type="ECO:0000259" key="13">
    <source>
        <dbReference type="Pfam" id="PF02866"/>
    </source>
</evidence>
<dbReference type="SUPFAM" id="SSF56327">
    <property type="entry name" value="LDH C-terminal domain-like"/>
    <property type="match status" value="1"/>
</dbReference>
<evidence type="ECO:0000313" key="15">
    <source>
        <dbReference type="Proteomes" id="UP000000495"/>
    </source>
</evidence>
<dbReference type="FunFam" id="3.40.50.720:FF:000010">
    <property type="entry name" value="Malate dehydrogenase"/>
    <property type="match status" value="1"/>
</dbReference>
<dbReference type="HOGENOM" id="CLU_040727_2_0_0"/>
<accession>F8KZP6</accession>
<evidence type="ECO:0000256" key="7">
    <source>
        <dbReference type="HAMAP-Rule" id="MF_01517"/>
    </source>
</evidence>
<feature type="binding site" evidence="7 10">
    <location>
        <position position="106"/>
    </location>
    <ligand>
        <name>NAD(+)</name>
        <dbReference type="ChEBI" id="CHEBI:57540"/>
    </ligand>
</feature>
<evidence type="ECO:0000256" key="11">
    <source>
        <dbReference type="RuleBase" id="RU000422"/>
    </source>
</evidence>
<evidence type="ECO:0000256" key="8">
    <source>
        <dbReference type="PIRSR" id="PIRSR000102-1"/>
    </source>
</evidence>
<name>F8KZP6_PARAV</name>
<keyword evidence="5 7" id="KW-0520">NAD</keyword>
<dbReference type="EMBL" id="FR872580">
    <property type="protein sequence ID" value="CCB86396.1"/>
    <property type="molecule type" value="Genomic_DNA"/>
</dbReference>
<evidence type="ECO:0000256" key="2">
    <source>
        <dbReference type="ARBA" id="ARBA00012995"/>
    </source>
</evidence>
<evidence type="ECO:0000256" key="9">
    <source>
        <dbReference type="PIRSR" id="PIRSR000102-2"/>
    </source>
</evidence>
<dbReference type="GO" id="GO:0006099">
    <property type="term" value="P:tricarboxylic acid cycle"/>
    <property type="evidence" value="ECO:0007669"/>
    <property type="project" value="UniProtKB-UniRule"/>
</dbReference>
<gene>
    <name evidence="7 14" type="primary">mdh</name>
    <name evidence="14" type="ordered locus">PUV_14460</name>
</gene>
<feature type="binding site" evidence="7 9">
    <location>
        <position position="93"/>
    </location>
    <ligand>
        <name>substrate</name>
    </ligand>
</feature>
<evidence type="ECO:0000256" key="3">
    <source>
        <dbReference type="ARBA" id="ARBA00022532"/>
    </source>
</evidence>
<dbReference type="InterPro" id="IPR036291">
    <property type="entry name" value="NAD(P)-bd_dom_sf"/>
</dbReference>
<keyword evidence="4 7" id="KW-0560">Oxidoreductase</keyword>
<evidence type="ECO:0000256" key="4">
    <source>
        <dbReference type="ARBA" id="ARBA00023002"/>
    </source>
</evidence>
<reference evidence="14 15" key="1">
    <citation type="journal article" date="2011" name="Mol. Biol. Evol.">
        <title>Unity in variety--the pan-genome of the Chlamydiae.</title>
        <authorList>
            <person name="Collingro A."/>
            <person name="Tischler P."/>
            <person name="Weinmaier T."/>
            <person name="Penz T."/>
            <person name="Heinz E."/>
            <person name="Brunham R.C."/>
            <person name="Read T.D."/>
            <person name="Bavoil P.M."/>
            <person name="Sachse K."/>
            <person name="Kahane S."/>
            <person name="Friedman M.G."/>
            <person name="Rattei T."/>
            <person name="Myers G.S."/>
            <person name="Horn M."/>
        </authorList>
    </citation>
    <scope>NUCLEOTIDE SEQUENCE [LARGE SCALE GENOMIC DNA]</scope>
    <source>
        <strain evidence="15">UV7</strain>
    </source>
</reference>
<dbReference type="Pfam" id="PF00056">
    <property type="entry name" value="Ldh_1_N"/>
    <property type="match status" value="1"/>
</dbReference>
<dbReference type="Gene3D" id="3.40.50.720">
    <property type="entry name" value="NAD(P)-binding Rossmann-like Domain"/>
    <property type="match status" value="1"/>
</dbReference>
<comment type="function">
    <text evidence="7">Catalyzes the reversible oxidation of malate to oxaloacetate.</text>
</comment>
<dbReference type="PIRSF" id="PIRSF000102">
    <property type="entry name" value="Lac_mal_DH"/>
    <property type="match status" value="1"/>
</dbReference>
<dbReference type="PROSITE" id="PS00068">
    <property type="entry name" value="MDH"/>
    <property type="match status" value="1"/>
</dbReference>
<feature type="domain" description="Lactate/malate dehydrogenase C-terminal" evidence="13">
    <location>
        <begin position="157"/>
        <end position="324"/>
    </location>
</feature>
<protein>
    <recommendedName>
        <fullName evidence="2 7">Malate dehydrogenase</fullName>
        <ecNumber evidence="2 7">1.1.1.37</ecNumber>
    </recommendedName>
</protein>
<feature type="binding site" evidence="7 10">
    <location>
        <begin position="130"/>
        <end position="132"/>
    </location>
    <ligand>
        <name>NAD(+)</name>
        <dbReference type="ChEBI" id="CHEBI:57540"/>
    </ligand>
</feature>
<dbReference type="STRING" id="765952.PUV_14460"/>
<dbReference type="InterPro" id="IPR010945">
    <property type="entry name" value="Malate_DH_type2"/>
</dbReference>
<feature type="binding site" evidence="7 9">
    <location>
        <position position="163"/>
    </location>
    <ligand>
        <name>substrate</name>
    </ligand>
</feature>
<feature type="binding site" evidence="7 9">
    <location>
        <position position="132"/>
    </location>
    <ligand>
        <name>substrate</name>
    </ligand>
</feature>
<feature type="domain" description="Lactate/malate dehydrogenase N-terminal" evidence="12">
    <location>
        <begin position="7"/>
        <end position="154"/>
    </location>
</feature>
<dbReference type="KEGG" id="puv:PUV_14460"/>
<feature type="binding site" evidence="7">
    <location>
        <begin position="12"/>
        <end position="18"/>
    </location>
    <ligand>
        <name>NAD(+)</name>
        <dbReference type="ChEBI" id="CHEBI:57540"/>
    </ligand>
</feature>
<dbReference type="InterPro" id="IPR001557">
    <property type="entry name" value="L-lactate/malate_DH"/>
</dbReference>
<dbReference type="NCBIfam" id="TIGR01759">
    <property type="entry name" value="MalateDH-SF1"/>
    <property type="match status" value="1"/>
</dbReference>
<dbReference type="GO" id="GO:0030060">
    <property type="term" value="F:L-malate dehydrogenase (NAD+) activity"/>
    <property type="evidence" value="ECO:0007669"/>
    <property type="project" value="UniProtKB-UniRule"/>
</dbReference>
<dbReference type="FunFam" id="3.90.110.10:FF:000002">
    <property type="entry name" value="Malate dehydrogenase"/>
    <property type="match status" value="1"/>
</dbReference>
<evidence type="ECO:0000256" key="6">
    <source>
        <dbReference type="ARBA" id="ARBA00048313"/>
    </source>
</evidence>
<comment type="catalytic activity">
    <reaction evidence="6 7 11">
        <text>(S)-malate + NAD(+) = oxaloacetate + NADH + H(+)</text>
        <dbReference type="Rhea" id="RHEA:21432"/>
        <dbReference type="ChEBI" id="CHEBI:15378"/>
        <dbReference type="ChEBI" id="CHEBI:15589"/>
        <dbReference type="ChEBI" id="CHEBI:16452"/>
        <dbReference type="ChEBI" id="CHEBI:57540"/>
        <dbReference type="ChEBI" id="CHEBI:57945"/>
        <dbReference type="EC" id="1.1.1.37"/>
    </reaction>
</comment>
<evidence type="ECO:0000259" key="12">
    <source>
        <dbReference type="Pfam" id="PF00056"/>
    </source>
</evidence>
<feature type="binding site" evidence="7">
    <location>
        <position position="113"/>
    </location>
    <ligand>
        <name>NAD(+)</name>
        <dbReference type="ChEBI" id="CHEBI:57540"/>
    </ligand>
</feature>
<dbReference type="HAMAP" id="MF_01517">
    <property type="entry name" value="Malate_dehydrog_2"/>
    <property type="match status" value="1"/>
</dbReference>
<dbReference type="CDD" id="cd01338">
    <property type="entry name" value="MDH_chloroplast-like"/>
    <property type="match status" value="1"/>
</dbReference>
<dbReference type="InterPro" id="IPR015955">
    <property type="entry name" value="Lactate_DH/Glyco_Ohase_4_C"/>
</dbReference>
<dbReference type="GO" id="GO:0006108">
    <property type="term" value="P:malate metabolic process"/>
    <property type="evidence" value="ECO:0007669"/>
    <property type="project" value="InterPro"/>
</dbReference>
<dbReference type="AlphaFoldDB" id="F8KZP6"/>
<dbReference type="InterPro" id="IPR001236">
    <property type="entry name" value="Lactate/malate_DH_N"/>
</dbReference>
<dbReference type="Proteomes" id="UP000000495">
    <property type="component" value="Chromosome"/>
</dbReference>
<feature type="active site" description="Proton acceptor" evidence="7 8">
    <location>
        <position position="188"/>
    </location>
</feature>
<evidence type="ECO:0000313" key="14">
    <source>
        <dbReference type="EMBL" id="CCB86396.1"/>
    </source>
</evidence>
<feature type="binding site" evidence="7 9">
    <location>
        <position position="99"/>
    </location>
    <ligand>
        <name>substrate</name>
    </ligand>
</feature>
<dbReference type="InterPro" id="IPR022383">
    <property type="entry name" value="Lactate/malate_DH_C"/>
</dbReference>
<dbReference type="eggNOG" id="COG0039">
    <property type="taxonomic scope" value="Bacteria"/>
</dbReference>
<dbReference type="PANTHER" id="PTHR23382">
    <property type="entry name" value="MALATE DEHYDROGENASE"/>
    <property type="match status" value="1"/>
</dbReference>
<dbReference type="InterPro" id="IPR001252">
    <property type="entry name" value="Malate_DH_AS"/>
</dbReference>
<organism evidence="14 15">
    <name type="scientific">Parachlamydia acanthamoebae (strain UV7)</name>
    <dbReference type="NCBI Taxonomy" id="765952"/>
    <lineage>
        <taxon>Bacteria</taxon>
        <taxon>Pseudomonadati</taxon>
        <taxon>Chlamydiota</taxon>
        <taxon>Chlamydiia</taxon>
        <taxon>Parachlamydiales</taxon>
        <taxon>Parachlamydiaceae</taxon>
        <taxon>Parachlamydia</taxon>
    </lineage>
</organism>
<evidence type="ECO:0000256" key="5">
    <source>
        <dbReference type="ARBA" id="ARBA00023027"/>
    </source>
</evidence>
<evidence type="ECO:0000256" key="10">
    <source>
        <dbReference type="PIRSR" id="PIRSR000102-3"/>
    </source>
</evidence>
<dbReference type="Gene3D" id="3.90.110.10">
    <property type="entry name" value="Lactate dehydrogenase/glycoside hydrolase, family 4, C-terminal"/>
    <property type="match status" value="1"/>
</dbReference>
<dbReference type="EC" id="1.1.1.37" evidence="2 7"/>
<dbReference type="RefSeq" id="WP_006340266.1">
    <property type="nucleotide sequence ID" value="NC_015702.1"/>
</dbReference>
<dbReference type="Pfam" id="PF02866">
    <property type="entry name" value="Ldh_1_C"/>
    <property type="match status" value="1"/>
</dbReference>
<comment type="similarity">
    <text evidence="1 7">Belongs to the LDH/MDH superfamily. MDH type 2 family.</text>
</comment>
<dbReference type="SUPFAM" id="SSF51735">
    <property type="entry name" value="NAD(P)-binding Rossmann-fold domains"/>
    <property type="match status" value="1"/>
</dbReference>
<proteinExistence type="inferred from homology"/>
<evidence type="ECO:0000256" key="1">
    <source>
        <dbReference type="ARBA" id="ARBA00009613"/>
    </source>
</evidence>
<keyword evidence="3 7" id="KW-0816">Tricarboxylic acid cycle</keyword>
<dbReference type="NCBIfam" id="NF003916">
    <property type="entry name" value="PRK05442.1"/>
    <property type="match status" value="1"/>
</dbReference>
<dbReference type="OrthoDB" id="9802969at2"/>
<keyword evidence="15" id="KW-1185">Reference proteome</keyword>